<dbReference type="Gene3D" id="3.40.50.1820">
    <property type="entry name" value="alpha/beta hydrolase"/>
    <property type="match status" value="1"/>
</dbReference>
<dbReference type="EMBL" id="PVMZ01000016">
    <property type="protein sequence ID" value="PRX17301.1"/>
    <property type="molecule type" value="Genomic_DNA"/>
</dbReference>
<keyword evidence="2" id="KW-1185">Reference proteome</keyword>
<name>A0A2T0K387_9ACTN</name>
<comment type="caution">
    <text evidence="1">The sequence shown here is derived from an EMBL/GenBank/DDBJ whole genome shotgun (WGS) entry which is preliminary data.</text>
</comment>
<protein>
    <recommendedName>
        <fullName evidence="3">Serine peptidase</fullName>
    </recommendedName>
</protein>
<evidence type="ECO:0000313" key="2">
    <source>
        <dbReference type="Proteomes" id="UP000239415"/>
    </source>
</evidence>
<accession>A0A2T0K387</accession>
<dbReference type="AlphaFoldDB" id="A0A2T0K387"/>
<dbReference type="RefSeq" id="WP_106325398.1">
    <property type="nucleotide sequence ID" value="NZ_BOMO01000149.1"/>
</dbReference>
<organism evidence="1 2">
    <name type="scientific">Actinoplanes italicus</name>
    <dbReference type="NCBI Taxonomy" id="113567"/>
    <lineage>
        <taxon>Bacteria</taxon>
        <taxon>Bacillati</taxon>
        <taxon>Actinomycetota</taxon>
        <taxon>Actinomycetes</taxon>
        <taxon>Micromonosporales</taxon>
        <taxon>Micromonosporaceae</taxon>
        <taxon>Actinoplanes</taxon>
    </lineage>
</organism>
<dbReference type="InterPro" id="IPR029058">
    <property type="entry name" value="AB_hydrolase_fold"/>
</dbReference>
<dbReference type="OrthoDB" id="3483116at2"/>
<reference evidence="1 2" key="1">
    <citation type="submission" date="2018-03" db="EMBL/GenBank/DDBJ databases">
        <title>Genomic Encyclopedia of Archaeal and Bacterial Type Strains, Phase II (KMG-II): from individual species to whole genera.</title>
        <authorList>
            <person name="Goeker M."/>
        </authorList>
    </citation>
    <scope>NUCLEOTIDE SEQUENCE [LARGE SCALE GENOMIC DNA]</scope>
    <source>
        <strain evidence="1 2">DSM 43146</strain>
    </source>
</reference>
<evidence type="ECO:0000313" key="1">
    <source>
        <dbReference type="EMBL" id="PRX17301.1"/>
    </source>
</evidence>
<dbReference type="Proteomes" id="UP000239415">
    <property type="component" value="Unassembled WGS sequence"/>
</dbReference>
<sequence>MNNIVAVHGVWNHRRGLSPSAAARNLADEWSDALFGGRFGPLPDATVVHGAYYAHRLRPVGAQAGDEELEHLSPLGQELVSLWLDQVDPAVAAAQGRLTRNLRQDIARYATRLGHNRWIFERAVTLVFGEVARYLDPDSPARIQARTEVAEAIAAANRGGRTTVVAHSLGTVVTYETLHAYPQLKVDHLITLGSPLALPHAVFHRLSPTPAPRGSRPANTQRWTNIADVGDIVAVPPQGVRDSFNGVDHNVETAIHLIDFHTAGGYLRTDAVAQALHRLANGSGPGTGPA</sequence>
<gene>
    <name evidence="1" type="ORF">CLV67_11677</name>
</gene>
<proteinExistence type="predicted"/>
<evidence type="ECO:0008006" key="3">
    <source>
        <dbReference type="Google" id="ProtNLM"/>
    </source>
</evidence>
<dbReference type="SUPFAM" id="SSF53474">
    <property type="entry name" value="alpha/beta-Hydrolases"/>
    <property type="match status" value="1"/>
</dbReference>